<evidence type="ECO:0000313" key="2">
    <source>
        <dbReference type="EMBL" id="MCP0885910.1"/>
    </source>
</evidence>
<dbReference type="NCBIfam" id="TIGR01641">
    <property type="entry name" value="phageSPP1_gp7"/>
    <property type="match status" value="1"/>
</dbReference>
<dbReference type="InterPro" id="IPR006528">
    <property type="entry name" value="Phage_head_morphogenesis_dom"/>
</dbReference>
<reference evidence="2 3" key="1">
    <citation type="journal article" date="2023" name="Int. J. Syst. Evol. Microbiol.">
        <title>Ligilactobacillus ubinensis sp. nov., a novel species isolated from the wild ferment of a durian fruit (Durio zibethinus).</title>
        <authorList>
            <person name="Heng Y.C."/>
            <person name="Menon N."/>
            <person name="Chen B."/>
            <person name="Loo B.Z.L."/>
            <person name="Wong G.W.J."/>
            <person name="Lim A.C.H."/>
            <person name="Silvaraju S."/>
            <person name="Kittelmann S."/>
        </authorList>
    </citation>
    <scope>NUCLEOTIDE SEQUENCE [LARGE SCALE GENOMIC DNA]</scope>
    <source>
        <strain evidence="2 3">WILCCON 0076</strain>
    </source>
</reference>
<dbReference type="RefSeq" id="WP_253358700.1">
    <property type="nucleotide sequence ID" value="NZ_JAIULA010000001.1"/>
</dbReference>
<dbReference type="AlphaFoldDB" id="A0A9X2FHN7"/>
<name>A0A9X2FHN7_9LACO</name>
<dbReference type="Proteomes" id="UP001139006">
    <property type="component" value="Unassembled WGS sequence"/>
</dbReference>
<dbReference type="EMBL" id="JAIULA010000001">
    <property type="protein sequence ID" value="MCP0885910.1"/>
    <property type="molecule type" value="Genomic_DNA"/>
</dbReference>
<evidence type="ECO:0000259" key="1">
    <source>
        <dbReference type="Pfam" id="PF04233"/>
    </source>
</evidence>
<sequence length="237" mass="26981">MDDFLEFWHEFNEDFEDYTKADDSRLANRKLKAKLDKIAKSYGIKTKGVANNDDLLQYATYVHSSALAKDLVKYTGGELNNEAAESIAVGATAYDVNFKNKLKQIDELVNGQIDKTLWSDRIWSNMDALRSDLLKDMKHSLLTHHNPVTRTSELRKRYSVARYQAERILRTESSRVMAQSGIDSIQKAGYEKVVWVANSKACDECQSHIGEVHTLKQAQGVLPFHPNCRCAWSAYVD</sequence>
<protein>
    <submittedName>
        <fullName evidence="2">Minor capsid protein</fullName>
    </submittedName>
</protein>
<accession>A0A9X2FHN7</accession>
<comment type="caution">
    <text evidence="2">The sequence shown here is derived from an EMBL/GenBank/DDBJ whole genome shotgun (WGS) entry which is preliminary data.</text>
</comment>
<dbReference type="Pfam" id="PF04233">
    <property type="entry name" value="Phage_Mu_F"/>
    <property type="match status" value="1"/>
</dbReference>
<organism evidence="2 3">
    <name type="scientific">Ligilactobacillus ubinensis</name>
    <dbReference type="NCBI Taxonomy" id="2876789"/>
    <lineage>
        <taxon>Bacteria</taxon>
        <taxon>Bacillati</taxon>
        <taxon>Bacillota</taxon>
        <taxon>Bacilli</taxon>
        <taxon>Lactobacillales</taxon>
        <taxon>Lactobacillaceae</taxon>
        <taxon>Ligilactobacillus</taxon>
    </lineage>
</organism>
<gene>
    <name evidence="2" type="ORF">LB941_00995</name>
</gene>
<evidence type="ECO:0000313" key="3">
    <source>
        <dbReference type="Proteomes" id="UP001139006"/>
    </source>
</evidence>
<proteinExistence type="predicted"/>
<keyword evidence="3" id="KW-1185">Reference proteome</keyword>
<feature type="domain" description="Phage head morphogenesis" evidence="1">
    <location>
        <begin position="152"/>
        <end position="231"/>
    </location>
</feature>